<name>A0ABZ1C2C8_9BACT</name>
<reference evidence="1 2" key="1">
    <citation type="submission" date="2021-08" db="EMBL/GenBank/DDBJ databases">
        <authorList>
            <person name="Zhang D."/>
            <person name="Zhang A."/>
            <person name="Wang L."/>
        </authorList>
    </citation>
    <scope>NUCLEOTIDE SEQUENCE [LARGE SCALE GENOMIC DNA]</scope>
    <source>
        <strain evidence="1 2">WL0086</strain>
    </source>
</reference>
<dbReference type="RefSeq" id="WP_221032741.1">
    <property type="nucleotide sequence ID" value="NZ_CP139781.1"/>
</dbReference>
<accession>A0ABZ1C2C8</accession>
<evidence type="ECO:0000313" key="1">
    <source>
        <dbReference type="EMBL" id="WRQ85720.1"/>
    </source>
</evidence>
<organism evidence="1 2">
    <name type="scientific">Actomonas aquatica</name>
    <dbReference type="NCBI Taxonomy" id="2866162"/>
    <lineage>
        <taxon>Bacteria</taxon>
        <taxon>Pseudomonadati</taxon>
        <taxon>Verrucomicrobiota</taxon>
        <taxon>Opitutia</taxon>
        <taxon>Opitutales</taxon>
        <taxon>Opitutaceae</taxon>
        <taxon>Actomonas</taxon>
    </lineage>
</organism>
<reference evidence="1 2" key="2">
    <citation type="submission" date="2023-12" db="EMBL/GenBank/DDBJ databases">
        <title>Description of an unclassified Opitutus bacterium of Verrucomicrobiota.</title>
        <authorList>
            <person name="Zhang D.-F."/>
        </authorList>
    </citation>
    <scope>NUCLEOTIDE SEQUENCE [LARGE SCALE GENOMIC DNA]</scope>
    <source>
        <strain evidence="1 2">WL0086</strain>
    </source>
</reference>
<protein>
    <recommendedName>
        <fullName evidence="3">Knr4/Smi1-like domain-containing protein</fullName>
    </recommendedName>
</protein>
<dbReference type="EMBL" id="CP139781">
    <property type="protein sequence ID" value="WRQ85720.1"/>
    <property type="molecule type" value="Genomic_DNA"/>
</dbReference>
<dbReference type="InterPro" id="IPR037883">
    <property type="entry name" value="Knr4/Smi1-like_sf"/>
</dbReference>
<keyword evidence="2" id="KW-1185">Reference proteome</keyword>
<proteinExistence type="predicted"/>
<evidence type="ECO:0008006" key="3">
    <source>
        <dbReference type="Google" id="ProtNLM"/>
    </source>
</evidence>
<dbReference type="Proteomes" id="UP000738431">
    <property type="component" value="Chromosome"/>
</dbReference>
<gene>
    <name evidence="1" type="ORF">K1X11_012980</name>
</gene>
<sequence>MTKSEMQQKLRSNGLEGRVWGRVGPEELRPLVDYIGTALPQDMEAFVVGVGNATVGPFNIVLAGSDDGSFSALTESRNLPPEMAPALKVMEHAGESYVYLPLEGRLFAYDSNALSKGNETLHFASFSAFLEWIFKEARAALDDSWAD</sequence>
<dbReference type="SUPFAM" id="SSF160631">
    <property type="entry name" value="SMI1/KNR4-like"/>
    <property type="match status" value="1"/>
</dbReference>
<evidence type="ECO:0000313" key="2">
    <source>
        <dbReference type="Proteomes" id="UP000738431"/>
    </source>
</evidence>